<dbReference type="EMBL" id="JAUKUD010000001">
    <property type="protein sequence ID" value="KAK0753099.1"/>
    <property type="molecule type" value="Genomic_DNA"/>
</dbReference>
<dbReference type="PANTHER" id="PTHR48022:SF5">
    <property type="entry name" value="ALPHA-GLUCOSIDES PERMEASE MPH2-RELATED"/>
    <property type="match status" value="1"/>
</dbReference>
<evidence type="ECO:0000256" key="5">
    <source>
        <dbReference type="ARBA" id="ARBA00022989"/>
    </source>
</evidence>
<keyword evidence="4 10" id="KW-0812">Transmembrane</keyword>
<evidence type="ECO:0000256" key="9">
    <source>
        <dbReference type="SAM" id="MobiDB-lite"/>
    </source>
</evidence>
<evidence type="ECO:0000256" key="7">
    <source>
        <dbReference type="ARBA" id="ARBA00026248"/>
    </source>
</evidence>
<dbReference type="InterPro" id="IPR003663">
    <property type="entry name" value="Sugar/inositol_transpt"/>
</dbReference>
<dbReference type="InterPro" id="IPR005829">
    <property type="entry name" value="Sugar_transporter_CS"/>
</dbReference>
<name>A0AA40F8C8_9PEZI</name>
<keyword evidence="13" id="KW-1185">Reference proteome</keyword>
<feature type="transmembrane region" description="Helical" evidence="10">
    <location>
        <begin position="347"/>
        <end position="368"/>
    </location>
</feature>
<dbReference type="FunFam" id="1.20.1250.20:FF:000078">
    <property type="entry name" value="MFS maltose transporter, putative"/>
    <property type="match status" value="1"/>
</dbReference>
<proteinExistence type="inferred from homology"/>
<comment type="subcellular location">
    <subcellularLocation>
        <location evidence="1">Membrane</location>
        <topology evidence="1">Multi-pass membrane protein</topology>
    </subcellularLocation>
</comment>
<protein>
    <submittedName>
        <fullName evidence="12">General substrate transporter</fullName>
    </submittedName>
</protein>
<dbReference type="InterPro" id="IPR036259">
    <property type="entry name" value="MFS_trans_sf"/>
</dbReference>
<dbReference type="PROSITE" id="PS50850">
    <property type="entry name" value="MFS"/>
    <property type="match status" value="1"/>
</dbReference>
<dbReference type="GO" id="GO:0016020">
    <property type="term" value="C:membrane"/>
    <property type="evidence" value="ECO:0007669"/>
    <property type="project" value="UniProtKB-SubCell"/>
</dbReference>
<organism evidence="12 13">
    <name type="scientific">Schizothecium vesticola</name>
    <dbReference type="NCBI Taxonomy" id="314040"/>
    <lineage>
        <taxon>Eukaryota</taxon>
        <taxon>Fungi</taxon>
        <taxon>Dikarya</taxon>
        <taxon>Ascomycota</taxon>
        <taxon>Pezizomycotina</taxon>
        <taxon>Sordariomycetes</taxon>
        <taxon>Sordariomycetidae</taxon>
        <taxon>Sordariales</taxon>
        <taxon>Schizotheciaceae</taxon>
        <taxon>Schizothecium</taxon>
    </lineage>
</organism>
<feature type="compositionally biased region" description="Polar residues" evidence="9">
    <location>
        <begin position="505"/>
        <end position="516"/>
    </location>
</feature>
<feature type="domain" description="Major facilitator superfamily (MFS) profile" evidence="11">
    <location>
        <begin position="16"/>
        <end position="471"/>
    </location>
</feature>
<dbReference type="AlphaFoldDB" id="A0AA40F8C8"/>
<gene>
    <name evidence="12" type="ORF">B0T18DRAFT_357273</name>
</gene>
<reference evidence="12" key="1">
    <citation type="submission" date="2023-06" db="EMBL/GenBank/DDBJ databases">
        <title>Genome-scale phylogeny and comparative genomics of the fungal order Sordariales.</title>
        <authorList>
            <consortium name="Lawrence Berkeley National Laboratory"/>
            <person name="Hensen N."/>
            <person name="Bonometti L."/>
            <person name="Westerberg I."/>
            <person name="Brannstrom I.O."/>
            <person name="Guillou S."/>
            <person name="Cros-Aarteil S."/>
            <person name="Calhoun S."/>
            <person name="Haridas S."/>
            <person name="Kuo A."/>
            <person name="Mondo S."/>
            <person name="Pangilinan J."/>
            <person name="Riley R."/>
            <person name="LaButti K."/>
            <person name="Andreopoulos B."/>
            <person name="Lipzen A."/>
            <person name="Chen C."/>
            <person name="Yanf M."/>
            <person name="Daum C."/>
            <person name="Ng V."/>
            <person name="Clum A."/>
            <person name="Steindorff A."/>
            <person name="Ohm R."/>
            <person name="Martin F."/>
            <person name="Silar P."/>
            <person name="Natvig D."/>
            <person name="Lalanne C."/>
            <person name="Gautier V."/>
            <person name="Ament-velasquez S.L."/>
            <person name="Kruys A."/>
            <person name="Hutchinson M.I."/>
            <person name="Powell A.J."/>
            <person name="Barry K."/>
            <person name="Miller A.N."/>
            <person name="Grigoriev I.V."/>
            <person name="Debuchy R."/>
            <person name="Gladieux P."/>
            <person name="Thoren M.H."/>
            <person name="Johannesson H."/>
        </authorList>
    </citation>
    <scope>NUCLEOTIDE SEQUENCE</scope>
    <source>
        <strain evidence="12">SMH3187-1</strain>
    </source>
</reference>
<dbReference type="PANTHER" id="PTHR48022">
    <property type="entry name" value="PLASTIDIC GLUCOSE TRANSPORTER 4"/>
    <property type="match status" value="1"/>
</dbReference>
<dbReference type="GO" id="GO:0005351">
    <property type="term" value="F:carbohydrate:proton symporter activity"/>
    <property type="evidence" value="ECO:0007669"/>
    <property type="project" value="TreeGrafter"/>
</dbReference>
<evidence type="ECO:0000259" key="11">
    <source>
        <dbReference type="PROSITE" id="PS50850"/>
    </source>
</evidence>
<evidence type="ECO:0000256" key="3">
    <source>
        <dbReference type="ARBA" id="ARBA00022448"/>
    </source>
</evidence>
<evidence type="ECO:0000256" key="6">
    <source>
        <dbReference type="ARBA" id="ARBA00023136"/>
    </source>
</evidence>
<dbReference type="SUPFAM" id="SSF103473">
    <property type="entry name" value="MFS general substrate transporter"/>
    <property type="match status" value="1"/>
</dbReference>
<keyword evidence="5 10" id="KW-1133">Transmembrane helix</keyword>
<feature type="transmembrane region" description="Helical" evidence="10">
    <location>
        <begin position="317"/>
        <end position="338"/>
    </location>
</feature>
<comment type="caution">
    <text evidence="12">The sequence shown here is derived from an EMBL/GenBank/DDBJ whole genome shotgun (WGS) entry which is preliminary data.</text>
</comment>
<dbReference type="InterPro" id="IPR050360">
    <property type="entry name" value="MFS_Sugar_Transporters"/>
</dbReference>
<sequence length="524" mass="58000">MTFRDAMKADMRLIFYSIFFSGTIIMEGYGFAMISTLFVFPHFKADYGTYSDANLKKQLEDLDTNWQGLLPLAAQIGAILGVLFAAPMTKWLGYRRTALSMLIFSAALVCIPFFANKNVAILFAGYLLQGIPWGVFQVVSPAYASEVASVQLRPILTTWNNLCWVIGQFLAAGISKGFEPMASSMSYRMPFAFEWVFIAILVTGIVFAPESPYWYIQKGRIEDARKAIKKLVRKGNESRMEEKYALMRHTIEQEKKNDASFEQPTGVQAYTAIFKGVNRRRTEVACMAWLIQQLCGSNLIAWAPVLFEQAGLSPADLLSINMAVPGAGLLGTIASWWLMQKMGRRPIYFWGLVMLSLLLAGVGFSYFIKGNTGGWVTGGILTVYTLIYDLTIGPLCYSIVSEIPSVRDRAATLAAARGTYLVIGLANGYISPRMLQSGPGNWGWAARTGFFYACLCVLGAVYTWFRVPETRNITARGMDILFNNKVSARNFTPERAAALDAAEGDSTSLSKSNTGTVEKVENRA</sequence>
<keyword evidence="6 10" id="KW-0472">Membrane</keyword>
<feature type="transmembrane region" description="Helical" evidence="10">
    <location>
        <begin position="412"/>
        <end position="430"/>
    </location>
</feature>
<keyword evidence="3 8" id="KW-0813">Transport</keyword>
<evidence type="ECO:0000313" key="12">
    <source>
        <dbReference type="EMBL" id="KAK0753099.1"/>
    </source>
</evidence>
<feature type="transmembrane region" description="Helical" evidence="10">
    <location>
        <begin position="13"/>
        <end position="40"/>
    </location>
</feature>
<feature type="transmembrane region" description="Helical" evidence="10">
    <location>
        <begin position="121"/>
        <end position="144"/>
    </location>
</feature>
<dbReference type="Gene3D" id="1.20.1250.20">
    <property type="entry name" value="MFS general substrate transporter like domains"/>
    <property type="match status" value="1"/>
</dbReference>
<feature type="region of interest" description="Disordered" evidence="9">
    <location>
        <begin position="500"/>
        <end position="524"/>
    </location>
</feature>
<dbReference type="Pfam" id="PF00083">
    <property type="entry name" value="Sugar_tr"/>
    <property type="match status" value="1"/>
</dbReference>
<dbReference type="NCBIfam" id="TIGR00879">
    <property type="entry name" value="SP"/>
    <property type="match status" value="1"/>
</dbReference>
<feature type="transmembrane region" description="Helical" evidence="10">
    <location>
        <begin position="450"/>
        <end position="467"/>
    </location>
</feature>
<feature type="transmembrane region" description="Helical" evidence="10">
    <location>
        <begin position="156"/>
        <end position="175"/>
    </location>
</feature>
<evidence type="ECO:0000256" key="10">
    <source>
        <dbReference type="SAM" id="Phobius"/>
    </source>
</evidence>
<feature type="transmembrane region" description="Helical" evidence="10">
    <location>
        <begin position="195"/>
        <end position="216"/>
    </location>
</feature>
<evidence type="ECO:0000256" key="1">
    <source>
        <dbReference type="ARBA" id="ARBA00004141"/>
    </source>
</evidence>
<accession>A0AA40F8C8</accession>
<feature type="transmembrane region" description="Helical" evidence="10">
    <location>
        <begin position="98"/>
        <end position="115"/>
    </location>
</feature>
<dbReference type="Proteomes" id="UP001172155">
    <property type="component" value="Unassembled WGS sequence"/>
</dbReference>
<evidence type="ECO:0000256" key="2">
    <source>
        <dbReference type="ARBA" id="ARBA00010992"/>
    </source>
</evidence>
<dbReference type="InterPro" id="IPR005828">
    <property type="entry name" value="MFS_sugar_transport-like"/>
</dbReference>
<dbReference type="GO" id="GO:0000023">
    <property type="term" value="P:maltose metabolic process"/>
    <property type="evidence" value="ECO:0007669"/>
    <property type="project" value="UniProtKB-KW"/>
</dbReference>
<comment type="similarity">
    <text evidence="2 8">Belongs to the major facilitator superfamily. Sugar transporter (TC 2.A.1.1) family.</text>
</comment>
<feature type="transmembrane region" description="Helical" evidence="10">
    <location>
        <begin position="66"/>
        <end position="86"/>
    </location>
</feature>
<dbReference type="PROSITE" id="PS00217">
    <property type="entry name" value="SUGAR_TRANSPORT_2"/>
    <property type="match status" value="1"/>
</dbReference>
<evidence type="ECO:0000256" key="8">
    <source>
        <dbReference type="RuleBase" id="RU003346"/>
    </source>
</evidence>
<keyword evidence="7" id="KW-0462">Maltose metabolism</keyword>
<feature type="transmembrane region" description="Helical" evidence="10">
    <location>
        <begin position="284"/>
        <end position="305"/>
    </location>
</feature>
<feature type="transmembrane region" description="Helical" evidence="10">
    <location>
        <begin position="374"/>
        <end position="400"/>
    </location>
</feature>
<evidence type="ECO:0000313" key="13">
    <source>
        <dbReference type="Proteomes" id="UP001172155"/>
    </source>
</evidence>
<dbReference type="InterPro" id="IPR020846">
    <property type="entry name" value="MFS_dom"/>
</dbReference>
<evidence type="ECO:0000256" key="4">
    <source>
        <dbReference type="ARBA" id="ARBA00022692"/>
    </source>
</evidence>